<organism evidence="2 3">
    <name type="scientific">Candidatus Treponema excrementipullorum</name>
    <dbReference type="NCBI Taxonomy" id="2838768"/>
    <lineage>
        <taxon>Bacteria</taxon>
        <taxon>Pseudomonadati</taxon>
        <taxon>Spirochaetota</taxon>
        <taxon>Spirochaetia</taxon>
        <taxon>Spirochaetales</taxon>
        <taxon>Treponemataceae</taxon>
        <taxon>Treponema</taxon>
    </lineage>
</organism>
<name>A0A9E2L036_9SPIR</name>
<dbReference type="AlphaFoldDB" id="A0A9E2L036"/>
<sequence length="365" mass="42646">MLIKFAVTNYRGFPERIELDLSHPREYEFNSNAIKNGIIKNGIIYGPNGSGKSNFSLAIFDVVNHLTQKWKKPDYYENFAFAGNQTSPVCFEYTFQFDNVLLHYTYSKDIRGILQSEELFADDKVVFRKTANRFELDGSFPMEEKVKQSIKNNANSISVASYLWASFPLEENHYLLQLQNFVNSMLWFRCLEYREFIGLENNTSILDEYIIKNNLIKDFASFLKDVSEQTFDFVPPQPNDNQLFCYIKGKPVHFNSIASTGTHSLTLLYYWITKMKGTSFVFIDEFDAFYHFKLSFEICKRLFGLDCQVFLSSHNTYLMTNDLLRPDCNFILDNNKIKPLCDCTEKDLRFGHNIEKLFRGGTFEI</sequence>
<dbReference type="PANTHER" id="PTHR40396">
    <property type="entry name" value="ATPASE-LIKE PROTEIN"/>
    <property type="match status" value="1"/>
</dbReference>
<comment type="caution">
    <text evidence="2">The sequence shown here is derived from an EMBL/GenBank/DDBJ whole genome shotgun (WGS) entry which is preliminary data.</text>
</comment>
<dbReference type="InterPro" id="IPR003959">
    <property type="entry name" value="ATPase_AAA_core"/>
</dbReference>
<reference evidence="2" key="2">
    <citation type="submission" date="2021-04" db="EMBL/GenBank/DDBJ databases">
        <authorList>
            <person name="Gilroy R."/>
        </authorList>
    </citation>
    <scope>NUCLEOTIDE SEQUENCE</scope>
    <source>
        <strain evidence="2">Gambia15-2214</strain>
    </source>
</reference>
<accession>A0A9E2L036</accession>
<dbReference type="InterPro" id="IPR027417">
    <property type="entry name" value="P-loop_NTPase"/>
</dbReference>
<gene>
    <name evidence="2" type="ORF">IAA16_01415</name>
</gene>
<reference evidence="2" key="1">
    <citation type="journal article" date="2021" name="PeerJ">
        <title>Extensive microbial diversity within the chicken gut microbiome revealed by metagenomics and culture.</title>
        <authorList>
            <person name="Gilroy R."/>
            <person name="Ravi A."/>
            <person name="Getino M."/>
            <person name="Pursley I."/>
            <person name="Horton D.L."/>
            <person name="Alikhan N.F."/>
            <person name="Baker D."/>
            <person name="Gharbi K."/>
            <person name="Hall N."/>
            <person name="Watson M."/>
            <person name="Adriaenssens E.M."/>
            <person name="Foster-Nyarko E."/>
            <person name="Jarju S."/>
            <person name="Secka A."/>
            <person name="Antonio M."/>
            <person name="Oren A."/>
            <person name="Chaudhuri R.R."/>
            <person name="La Ragione R."/>
            <person name="Hildebrand F."/>
            <person name="Pallen M.J."/>
        </authorList>
    </citation>
    <scope>NUCLEOTIDE SEQUENCE</scope>
    <source>
        <strain evidence="2">Gambia15-2214</strain>
    </source>
</reference>
<proteinExistence type="predicted"/>
<dbReference type="EMBL" id="JAHLFV010000032">
    <property type="protein sequence ID" value="MBU3849205.1"/>
    <property type="molecule type" value="Genomic_DNA"/>
</dbReference>
<dbReference type="SUPFAM" id="SSF52540">
    <property type="entry name" value="P-loop containing nucleoside triphosphate hydrolases"/>
    <property type="match status" value="1"/>
</dbReference>
<protein>
    <submittedName>
        <fullName evidence="2">AAA family ATPase</fullName>
    </submittedName>
</protein>
<evidence type="ECO:0000313" key="3">
    <source>
        <dbReference type="Proteomes" id="UP000823914"/>
    </source>
</evidence>
<evidence type="ECO:0000313" key="2">
    <source>
        <dbReference type="EMBL" id="MBU3849205.1"/>
    </source>
</evidence>
<dbReference type="GO" id="GO:0005524">
    <property type="term" value="F:ATP binding"/>
    <property type="evidence" value="ECO:0007669"/>
    <property type="project" value="InterPro"/>
</dbReference>
<dbReference type="GO" id="GO:0016887">
    <property type="term" value="F:ATP hydrolysis activity"/>
    <property type="evidence" value="ECO:0007669"/>
    <property type="project" value="InterPro"/>
</dbReference>
<evidence type="ECO:0000259" key="1">
    <source>
        <dbReference type="Pfam" id="PF13304"/>
    </source>
</evidence>
<dbReference type="Proteomes" id="UP000823914">
    <property type="component" value="Unassembled WGS sequence"/>
</dbReference>
<dbReference type="Pfam" id="PF13304">
    <property type="entry name" value="AAA_21"/>
    <property type="match status" value="1"/>
</dbReference>
<feature type="domain" description="ATPase AAA-type core" evidence="1">
    <location>
        <begin position="43"/>
        <end position="319"/>
    </location>
</feature>
<dbReference type="PANTHER" id="PTHR40396:SF1">
    <property type="entry name" value="ATPASE AAA-TYPE CORE DOMAIN-CONTAINING PROTEIN"/>
    <property type="match status" value="1"/>
</dbReference>
<dbReference type="Gene3D" id="3.40.50.300">
    <property type="entry name" value="P-loop containing nucleotide triphosphate hydrolases"/>
    <property type="match status" value="1"/>
</dbReference>